<reference evidence="3" key="1">
    <citation type="submission" date="2016-10" db="EMBL/GenBank/DDBJ databases">
        <authorList>
            <person name="Varghese N."/>
            <person name="Submissions S."/>
        </authorList>
    </citation>
    <scope>NUCLEOTIDE SEQUENCE [LARGE SCALE GENOMIC DNA]</scope>
    <source>
        <strain evidence="3">LMG 22563</strain>
    </source>
</reference>
<evidence type="ECO:0000313" key="2">
    <source>
        <dbReference type="EMBL" id="SFJ28602.1"/>
    </source>
</evidence>
<dbReference type="OrthoDB" id="6169055at2"/>
<name>A0A1I3Q4Q5_9GAMM</name>
<dbReference type="Proteomes" id="UP000183018">
    <property type="component" value="Unassembled WGS sequence"/>
</dbReference>
<dbReference type="SUPFAM" id="SSF48452">
    <property type="entry name" value="TPR-like"/>
    <property type="match status" value="1"/>
</dbReference>
<dbReference type="STRING" id="289370.SAMN05216602_4596"/>
<dbReference type="InterPro" id="IPR011990">
    <property type="entry name" value="TPR-like_helical_dom_sf"/>
</dbReference>
<dbReference type="AlphaFoldDB" id="A0A1I3Q4Q5"/>
<dbReference type="EMBL" id="FORC01000007">
    <property type="protein sequence ID" value="SFJ28602.1"/>
    <property type="molecule type" value="Genomic_DNA"/>
</dbReference>
<dbReference type="Gene3D" id="1.25.40.10">
    <property type="entry name" value="Tetratricopeptide repeat domain"/>
    <property type="match status" value="1"/>
</dbReference>
<dbReference type="PROSITE" id="PS50005">
    <property type="entry name" value="TPR"/>
    <property type="match status" value="1"/>
</dbReference>
<dbReference type="RefSeq" id="WP_074889869.1">
    <property type="nucleotide sequence ID" value="NZ_FORC01000007.1"/>
</dbReference>
<keyword evidence="3" id="KW-1185">Reference proteome</keyword>
<keyword evidence="1" id="KW-0802">TPR repeat</keyword>
<gene>
    <name evidence="2" type="ORF">SAMN05216602_4596</name>
</gene>
<accession>A0A1I3Q4Q5</accession>
<proteinExistence type="predicted"/>
<dbReference type="InterPro" id="IPR019734">
    <property type="entry name" value="TPR_rpt"/>
</dbReference>
<sequence length="113" mass="12576">MMQRDDHDAAKLLQGLGDLYLRVGQGPRALVLLLLAVQLNPDDPVLLARLAAAFTANGDGQRALHTLDRLHVLQGESPTWLLLRSRALWSAGQHVEARACFARYRQARQERAT</sequence>
<feature type="repeat" description="TPR" evidence="1">
    <location>
        <begin position="10"/>
        <end position="43"/>
    </location>
</feature>
<evidence type="ECO:0000313" key="3">
    <source>
        <dbReference type="Proteomes" id="UP000183018"/>
    </source>
</evidence>
<evidence type="ECO:0000256" key="1">
    <source>
        <dbReference type="PROSITE-ProRule" id="PRU00339"/>
    </source>
</evidence>
<organism evidence="2 3">
    <name type="scientific">Phytopseudomonas argentinensis</name>
    <dbReference type="NCBI Taxonomy" id="289370"/>
    <lineage>
        <taxon>Bacteria</taxon>
        <taxon>Pseudomonadati</taxon>
        <taxon>Pseudomonadota</taxon>
        <taxon>Gammaproteobacteria</taxon>
        <taxon>Pseudomonadales</taxon>
        <taxon>Pseudomonadaceae</taxon>
        <taxon>Phytopseudomonas</taxon>
    </lineage>
</organism>
<protein>
    <submittedName>
        <fullName evidence="2">Type III secretion protein Y</fullName>
    </submittedName>
</protein>